<keyword evidence="3" id="KW-1185">Reference proteome</keyword>
<name>A0AAE3DMG3_9FIRM</name>
<evidence type="ECO:0000313" key="2">
    <source>
        <dbReference type="EMBL" id="MCC2167462.1"/>
    </source>
</evidence>
<accession>A0AAE3DMG3</accession>
<feature type="region of interest" description="Disordered" evidence="1">
    <location>
        <begin position="106"/>
        <end position="147"/>
    </location>
</feature>
<evidence type="ECO:0000313" key="3">
    <source>
        <dbReference type="Proteomes" id="UP001199355"/>
    </source>
</evidence>
<feature type="compositionally biased region" description="Basic and acidic residues" evidence="1">
    <location>
        <begin position="112"/>
        <end position="121"/>
    </location>
</feature>
<reference evidence="2 3" key="1">
    <citation type="submission" date="2021-10" db="EMBL/GenBank/DDBJ databases">
        <title>Anaerobic single-cell dispensing facilitates the cultivation of human gut bacteria.</title>
        <authorList>
            <person name="Afrizal A."/>
        </authorList>
    </citation>
    <scope>NUCLEOTIDE SEQUENCE [LARGE SCALE GENOMIC DNA]</scope>
    <source>
        <strain evidence="2 3">CLA-AA-H244</strain>
    </source>
</reference>
<dbReference type="Proteomes" id="UP001199355">
    <property type="component" value="Unassembled WGS sequence"/>
</dbReference>
<sequence>MNGFYLLVLLMCCSCQNRTDCANWNERRDAGDNRQQDMRRMRDTDCGCRNADRVQYGCSCENDGWTGQSGCNCQRENAAGMQRRSGETAGPVSEQQDCNCRQQMSRQGGMQRYDRELKESAAFDSVPGMEMTDGHPYPVYRETDEVR</sequence>
<dbReference type="AlphaFoldDB" id="A0AAE3DMG3"/>
<protein>
    <submittedName>
        <fullName evidence="2">Uncharacterized protein</fullName>
    </submittedName>
</protein>
<evidence type="ECO:0000256" key="1">
    <source>
        <dbReference type="SAM" id="MobiDB-lite"/>
    </source>
</evidence>
<dbReference type="EMBL" id="JAJEQF010000014">
    <property type="protein sequence ID" value="MCC2167462.1"/>
    <property type="molecule type" value="Genomic_DNA"/>
</dbReference>
<gene>
    <name evidence="2" type="ORF">LKD45_07085</name>
</gene>
<proteinExistence type="predicted"/>
<organism evidence="2 3">
    <name type="scientific">Gallintestinimicrobium propionicum</name>
    <dbReference type="NCBI Taxonomy" id="2981770"/>
    <lineage>
        <taxon>Bacteria</taxon>
        <taxon>Bacillati</taxon>
        <taxon>Bacillota</taxon>
        <taxon>Clostridia</taxon>
        <taxon>Lachnospirales</taxon>
        <taxon>Lachnospiraceae</taxon>
        <taxon>Gallintestinimicrobium</taxon>
    </lineage>
</organism>
<comment type="caution">
    <text evidence="2">The sequence shown here is derived from an EMBL/GenBank/DDBJ whole genome shotgun (WGS) entry which is preliminary data.</text>
</comment>
<dbReference type="RefSeq" id="WP_308728130.1">
    <property type="nucleotide sequence ID" value="NZ_JAJEQF010000014.1"/>
</dbReference>